<proteinExistence type="predicted"/>
<dbReference type="Gene3D" id="3.90.25.10">
    <property type="entry name" value="UDP-galactose 4-epimerase, domain 1"/>
    <property type="match status" value="1"/>
</dbReference>
<dbReference type="InterPro" id="IPR036291">
    <property type="entry name" value="NAD(P)-bd_dom_sf"/>
</dbReference>
<dbReference type="SUPFAM" id="SSF51735">
    <property type="entry name" value="NAD(P)-binding Rossmann-fold domains"/>
    <property type="match status" value="1"/>
</dbReference>
<keyword evidence="3" id="KW-1185">Reference proteome</keyword>
<evidence type="ECO:0000259" key="1">
    <source>
        <dbReference type="Pfam" id="PF05368"/>
    </source>
</evidence>
<organism evidence="2 3">
    <name type="scientific">Chryseobacterium camelliae</name>
    <dbReference type="NCBI Taxonomy" id="1265445"/>
    <lineage>
        <taxon>Bacteria</taxon>
        <taxon>Pseudomonadati</taxon>
        <taxon>Bacteroidota</taxon>
        <taxon>Flavobacteriia</taxon>
        <taxon>Flavobacteriales</taxon>
        <taxon>Weeksellaceae</taxon>
        <taxon>Chryseobacterium group</taxon>
        <taxon>Chryseobacterium</taxon>
    </lineage>
</organism>
<dbReference type="EMBL" id="JAUTAL010000001">
    <property type="protein sequence ID" value="MDQ1095266.1"/>
    <property type="molecule type" value="Genomic_DNA"/>
</dbReference>
<reference evidence="2 3" key="1">
    <citation type="submission" date="2023-07" db="EMBL/GenBank/DDBJ databases">
        <title>Functional and genomic diversity of the sorghum phyllosphere microbiome.</title>
        <authorList>
            <person name="Shade A."/>
        </authorList>
    </citation>
    <scope>NUCLEOTIDE SEQUENCE [LARGE SCALE GENOMIC DNA]</scope>
    <source>
        <strain evidence="2 3">SORGH_AS_1064</strain>
    </source>
</reference>
<evidence type="ECO:0000313" key="2">
    <source>
        <dbReference type="EMBL" id="MDQ1095266.1"/>
    </source>
</evidence>
<sequence>MEYQANPSPNIAIMGATGKVGSQIINALSREKIPAKALSRKAARLEPVEHITWMQGDIENQESIKRFLDGVDKLFLNSGVSEQMVEQQCSVIDIARSSGVRHIIKLSTPEARKPSKSRTGEWHWEIQEYLKHSGVHWNSLQPQSFMQNWTDTLAPSIKAERKIYSAAGEGKRAFTDTRDIARVAVTLFREPGTWIDAIIPLSGGSLVSYRDIAEAFTKALNEKVEYIAQSPEEARQRMLRQGMPAFMAEVTLMVETNQKLGLVEHLLTDNVEKITGKKPYTIEQFAEDYIAYFK</sequence>
<gene>
    <name evidence="2" type="ORF">QE404_000413</name>
</gene>
<accession>A0ABU0TEL3</accession>
<dbReference type="PANTHER" id="PTHR43162:SF1">
    <property type="entry name" value="PRESTALK A DIFFERENTIATION PROTEIN A"/>
    <property type="match status" value="1"/>
</dbReference>
<dbReference type="PANTHER" id="PTHR43162">
    <property type="match status" value="1"/>
</dbReference>
<protein>
    <submittedName>
        <fullName evidence="2">Uncharacterized protein YbjT (DUF2867 family)</fullName>
    </submittedName>
</protein>
<dbReference type="Pfam" id="PF05368">
    <property type="entry name" value="NmrA"/>
    <property type="match status" value="1"/>
</dbReference>
<dbReference type="Proteomes" id="UP001225072">
    <property type="component" value="Unassembled WGS sequence"/>
</dbReference>
<feature type="domain" description="NmrA-like" evidence="1">
    <location>
        <begin position="10"/>
        <end position="285"/>
    </location>
</feature>
<name>A0ABU0TEL3_9FLAO</name>
<comment type="caution">
    <text evidence="2">The sequence shown here is derived from an EMBL/GenBank/DDBJ whole genome shotgun (WGS) entry which is preliminary data.</text>
</comment>
<evidence type="ECO:0000313" key="3">
    <source>
        <dbReference type="Proteomes" id="UP001225072"/>
    </source>
</evidence>
<dbReference type="RefSeq" id="WP_307445870.1">
    <property type="nucleotide sequence ID" value="NZ_JAUTAL010000001.1"/>
</dbReference>
<dbReference type="InterPro" id="IPR008030">
    <property type="entry name" value="NmrA-like"/>
</dbReference>
<dbReference type="Gene3D" id="3.40.50.720">
    <property type="entry name" value="NAD(P)-binding Rossmann-like Domain"/>
    <property type="match status" value="1"/>
</dbReference>
<dbReference type="InterPro" id="IPR051604">
    <property type="entry name" value="Ergot_Alk_Oxidoreductase"/>
</dbReference>